<evidence type="ECO:0000256" key="1">
    <source>
        <dbReference type="ARBA" id="ARBA00000085"/>
    </source>
</evidence>
<dbReference type="SMART" id="SM00304">
    <property type="entry name" value="HAMP"/>
    <property type="match status" value="1"/>
</dbReference>
<keyword evidence="3 14" id="KW-1003">Cell membrane</keyword>
<dbReference type="Gene3D" id="3.30.565.10">
    <property type="entry name" value="Histidine kinase-like ATPase, C-terminal domain"/>
    <property type="match status" value="1"/>
</dbReference>
<comment type="catalytic activity">
    <reaction evidence="1 14">
        <text>ATP + protein L-histidine = ADP + protein N-phospho-L-histidine.</text>
        <dbReference type="EC" id="2.7.13.3"/>
    </reaction>
</comment>
<dbReference type="SUPFAM" id="SSF55874">
    <property type="entry name" value="ATPase domain of HSP90 chaperone/DNA topoisomerase II/histidine kinase"/>
    <property type="match status" value="1"/>
</dbReference>
<dbReference type="Pfam" id="PF02518">
    <property type="entry name" value="HATPase_c"/>
    <property type="match status" value="1"/>
</dbReference>
<dbReference type="NCBIfam" id="TIGR01386">
    <property type="entry name" value="cztS_silS_copS"/>
    <property type="match status" value="1"/>
</dbReference>
<accession>A0ABT5KT43</accession>
<feature type="transmembrane region" description="Helical" evidence="14">
    <location>
        <begin position="185"/>
        <end position="205"/>
    </location>
</feature>
<dbReference type="Proteomes" id="UP001219862">
    <property type="component" value="Unassembled WGS sequence"/>
</dbReference>
<evidence type="ECO:0000256" key="12">
    <source>
        <dbReference type="ARBA" id="ARBA00023012"/>
    </source>
</evidence>
<evidence type="ECO:0000259" key="16">
    <source>
        <dbReference type="PROSITE" id="PS50885"/>
    </source>
</evidence>
<keyword evidence="11 14" id="KW-1133">Transmembrane helix</keyword>
<dbReference type="EMBL" id="JAQQXS010000011">
    <property type="protein sequence ID" value="MDC8786108.1"/>
    <property type="molecule type" value="Genomic_DNA"/>
</dbReference>
<evidence type="ECO:0000259" key="15">
    <source>
        <dbReference type="PROSITE" id="PS50109"/>
    </source>
</evidence>
<dbReference type="PRINTS" id="PR00344">
    <property type="entry name" value="BCTRLSENSOR"/>
</dbReference>
<evidence type="ECO:0000256" key="3">
    <source>
        <dbReference type="ARBA" id="ARBA00022475"/>
    </source>
</evidence>
<evidence type="ECO:0000256" key="4">
    <source>
        <dbReference type="ARBA" id="ARBA00022519"/>
    </source>
</evidence>
<dbReference type="InterPro" id="IPR004358">
    <property type="entry name" value="Sig_transdc_His_kin-like_C"/>
</dbReference>
<feature type="domain" description="Histidine kinase" evidence="15">
    <location>
        <begin position="266"/>
        <end position="480"/>
    </location>
</feature>
<evidence type="ECO:0000256" key="7">
    <source>
        <dbReference type="ARBA" id="ARBA00022692"/>
    </source>
</evidence>
<evidence type="ECO:0000256" key="2">
    <source>
        <dbReference type="ARBA" id="ARBA00004429"/>
    </source>
</evidence>
<evidence type="ECO:0000256" key="9">
    <source>
        <dbReference type="ARBA" id="ARBA00022777"/>
    </source>
</evidence>
<feature type="domain" description="HAMP" evidence="16">
    <location>
        <begin position="205"/>
        <end position="258"/>
    </location>
</feature>
<dbReference type="InterPro" id="IPR005467">
    <property type="entry name" value="His_kinase_dom"/>
</dbReference>
<evidence type="ECO:0000313" key="18">
    <source>
        <dbReference type="Proteomes" id="UP001219862"/>
    </source>
</evidence>
<dbReference type="PANTHER" id="PTHR45436">
    <property type="entry name" value="SENSOR HISTIDINE KINASE YKOH"/>
    <property type="match status" value="1"/>
</dbReference>
<keyword evidence="4 14" id="KW-0997">Cell inner membrane</keyword>
<sequence length="488" mass="53533">MVFDLARRRPRSLALRLTVSIGLAIVLMFWGLGWLIQHSIEQHFIQQDVEELEVVAHAVEQVLSGLPDVVGAAVVASAAPNQDIAHRLAGAVSGHHGMYYHVADSIGRTLFATPGPEMAALAQTQPAMPRVDAGNLQAWQEQGQSYRGAVLRVPGTPASSPQYTLVVATGTGFHEHFLVSFRRTVWMAMAGAGLFAIGAIWLAVYRGHAPLREMSDRIRGISANQLDLRLDPQKVPIELAGLAGSFNAMLAHVEQDFKRLSNFSADIAHELRTPITNLTTQTQVLLSQARDADAYREVLYSNLEEYERMAKMISDMLYLAQTDNQLVKPDWVDVDMVSELAALFEYFEPWADERHVQLKYTGQMRPVRGDRLMLRRALSNLLSNAIRHTASGQTVTVSLCQKHSAAIITVSNPGGTIAAEHLPHLFDRFYRVDPSRQRNGDGAGLGLAIVKSIVEAHGGEICVRSDNGCTGFEMHLPLAQVPVSAVAD</sequence>
<dbReference type="InterPro" id="IPR003594">
    <property type="entry name" value="HATPase_dom"/>
</dbReference>
<keyword evidence="8 14" id="KW-0547">Nucleotide-binding</keyword>
<evidence type="ECO:0000256" key="13">
    <source>
        <dbReference type="ARBA" id="ARBA00023136"/>
    </source>
</evidence>
<evidence type="ECO:0000256" key="14">
    <source>
        <dbReference type="RuleBase" id="RU364088"/>
    </source>
</evidence>
<comment type="caution">
    <text evidence="17">The sequence shown here is derived from an EMBL/GenBank/DDBJ whole genome shotgun (WGS) entry which is preliminary data.</text>
</comment>
<evidence type="ECO:0000256" key="10">
    <source>
        <dbReference type="ARBA" id="ARBA00022840"/>
    </source>
</evidence>
<dbReference type="EC" id="2.7.13.3" evidence="14"/>
<name>A0ABT5KT43_9BURK</name>
<evidence type="ECO:0000256" key="5">
    <source>
        <dbReference type="ARBA" id="ARBA00022553"/>
    </source>
</evidence>
<dbReference type="CDD" id="cd00075">
    <property type="entry name" value="HATPase"/>
    <property type="match status" value="1"/>
</dbReference>
<dbReference type="Pfam" id="PF00512">
    <property type="entry name" value="HisKA"/>
    <property type="match status" value="1"/>
</dbReference>
<comment type="subcellular location">
    <subcellularLocation>
        <location evidence="2">Cell inner membrane</location>
        <topology evidence="2">Multi-pass membrane protein</topology>
    </subcellularLocation>
</comment>
<keyword evidence="6 14" id="KW-0808">Transferase</keyword>
<dbReference type="InterPro" id="IPR003661">
    <property type="entry name" value="HisK_dim/P_dom"/>
</dbReference>
<keyword evidence="7 14" id="KW-0812">Transmembrane</keyword>
<reference evidence="17 18" key="1">
    <citation type="submission" date="2022-10" db="EMBL/GenBank/DDBJ databases">
        <title>paucibacter sp. hw8 Genome sequencing.</title>
        <authorList>
            <person name="Park S."/>
        </authorList>
    </citation>
    <scope>NUCLEOTIDE SEQUENCE [LARGE SCALE GENOMIC DNA]</scope>
    <source>
        <strain evidence="18">hw8</strain>
    </source>
</reference>
<feature type="transmembrane region" description="Helical" evidence="14">
    <location>
        <begin position="12"/>
        <end position="36"/>
    </location>
</feature>
<evidence type="ECO:0000256" key="6">
    <source>
        <dbReference type="ARBA" id="ARBA00022679"/>
    </source>
</evidence>
<dbReference type="CDD" id="cd00082">
    <property type="entry name" value="HisKA"/>
    <property type="match status" value="1"/>
</dbReference>
<dbReference type="RefSeq" id="WP_273597224.1">
    <property type="nucleotide sequence ID" value="NZ_JAQQXS010000011.1"/>
</dbReference>
<dbReference type="InterPro" id="IPR050428">
    <property type="entry name" value="TCS_sensor_his_kinase"/>
</dbReference>
<gene>
    <name evidence="17" type="ORF">PRZ01_12990</name>
</gene>
<comment type="function">
    <text evidence="14">Member of a two-component regulatory system.</text>
</comment>
<evidence type="ECO:0000256" key="11">
    <source>
        <dbReference type="ARBA" id="ARBA00022989"/>
    </source>
</evidence>
<keyword evidence="10 14" id="KW-0067">ATP-binding</keyword>
<dbReference type="PROSITE" id="PS50109">
    <property type="entry name" value="HIS_KIN"/>
    <property type="match status" value="1"/>
</dbReference>
<dbReference type="InterPro" id="IPR036890">
    <property type="entry name" value="HATPase_C_sf"/>
</dbReference>
<keyword evidence="12 14" id="KW-0902">Two-component regulatory system</keyword>
<keyword evidence="9 14" id="KW-0418">Kinase</keyword>
<dbReference type="PROSITE" id="PS50885">
    <property type="entry name" value="HAMP"/>
    <property type="match status" value="1"/>
</dbReference>
<keyword evidence="5" id="KW-0597">Phosphoprotein</keyword>
<protein>
    <recommendedName>
        <fullName evidence="14">Sensor protein</fullName>
        <ecNumber evidence="14">2.7.13.3</ecNumber>
    </recommendedName>
</protein>
<dbReference type="InterPro" id="IPR003660">
    <property type="entry name" value="HAMP_dom"/>
</dbReference>
<keyword evidence="13 14" id="KW-0472">Membrane</keyword>
<evidence type="ECO:0000256" key="8">
    <source>
        <dbReference type="ARBA" id="ARBA00022741"/>
    </source>
</evidence>
<proteinExistence type="predicted"/>
<dbReference type="CDD" id="cd06225">
    <property type="entry name" value="HAMP"/>
    <property type="match status" value="1"/>
</dbReference>
<dbReference type="InterPro" id="IPR006290">
    <property type="entry name" value="CztS_silS_copS"/>
</dbReference>
<dbReference type="Pfam" id="PF21085">
    <property type="entry name" value="CusS"/>
    <property type="match status" value="1"/>
</dbReference>
<dbReference type="SMART" id="SM00387">
    <property type="entry name" value="HATPase_c"/>
    <property type="match status" value="1"/>
</dbReference>
<dbReference type="InterPro" id="IPR048590">
    <property type="entry name" value="CusS-like_sensor"/>
</dbReference>
<organism evidence="17 18">
    <name type="scientific">Roseateles koreensis</name>
    <dbReference type="NCBI Taxonomy" id="2987526"/>
    <lineage>
        <taxon>Bacteria</taxon>
        <taxon>Pseudomonadati</taxon>
        <taxon>Pseudomonadota</taxon>
        <taxon>Betaproteobacteria</taxon>
        <taxon>Burkholderiales</taxon>
        <taxon>Sphaerotilaceae</taxon>
        <taxon>Roseateles</taxon>
    </lineage>
</organism>
<dbReference type="GO" id="GO:0004673">
    <property type="term" value="F:protein histidine kinase activity"/>
    <property type="evidence" value="ECO:0007669"/>
    <property type="project" value="UniProtKB-EC"/>
</dbReference>
<dbReference type="Gene3D" id="6.10.340.10">
    <property type="match status" value="1"/>
</dbReference>
<dbReference type="PANTHER" id="PTHR45436:SF15">
    <property type="entry name" value="SENSOR HISTIDINE KINASE CUSS"/>
    <property type="match status" value="1"/>
</dbReference>
<dbReference type="Gene3D" id="1.10.287.130">
    <property type="match status" value="1"/>
</dbReference>
<dbReference type="InterPro" id="IPR036097">
    <property type="entry name" value="HisK_dim/P_sf"/>
</dbReference>
<dbReference type="Pfam" id="PF00672">
    <property type="entry name" value="HAMP"/>
    <property type="match status" value="1"/>
</dbReference>
<keyword evidence="18" id="KW-1185">Reference proteome</keyword>
<dbReference type="SMART" id="SM00388">
    <property type="entry name" value="HisKA"/>
    <property type="match status" value="1"/>
</dbReference>
<dbReference type="SUPFAM" id="SSF47384">
    <property type="entry name" value="Homodimeric domain of signal transducing histidine kinase"/>
    <property type="match status" value="1"/>
</dbReference>
<dbReference type="NCBIfam" id="NF007345">
    <property type="entry name" value="PRK09835.1"/>
    <property type="match status" value="1"/>
</dbReference>
<evidence type="ECO:0000313" key="17">
    <source>
        <dbReference type="EMBL" id="MDC8786108.1"/>
    </source>
</evidence>